<dbReference type="FunFam" id="3.40.50.1000:FF:000001">
    <property type="entry name" value="Phospholipid-transporting ATPase IC"/>
    <property type="match status" value="1"/>
</dbReference>
<evidence type="ECO:0000256" key="9">
    <source>
        <dbReference type="ARBA" id="ARBA00022840"/>
    </source>
</evidence>
<dbReference type="InterPro" id="IPR044492">
    <property type="entry name" value="P_typ_ATPase_HD_dom"/>
</dbReference>
<dbReference type="Proteomes" id="UP001175261">
    <property type="component" value="Unassembled WGS sequence"/>
</dbReference>
<feature type="transmembrane region" description="Helical" evidence="23">
    <location>
        <begin position="831"/>
        <end position="851"/>
    </location>
</feature>
<evidence type="ECO:0000256" key="18">
    <source>
        <dbReference type="ARBA" id="ARBA00035017"/>
    </source>
</evidence>
<dbReference type="FunFam" id="3.40.1110.10:FF:000039">
    <property type="entry name" value="Sodium P-type ATPase"/>
    <property type="match status" value="1"/>
</dbReference>
<comment type="subcellular location">
    <subcellularLocation>
        <location evidence="2">Cell membrane</location>
        <topology evidence="2">Multi-pass membrane protein</topology>
    </subcellularLocation>
</comment>
<accession>A0AA39GAZ2</accession>
<dbReference type="SFLD" id="SFLDS00003">
    <property type="entry name" value="Haloacid_Dehalogenase"/>
    <property type="match status" value="1"/>
</dbReference>
<dbReference type="InterPro" id="IPR023298">
    <property type="entry name" value="ATPase_P-typ_TM_dom_sf"/>
</dbReference>
<evidence type="ECO:0000256" key="4">
    <source>
        <dbReference type="ARBA" id="ARBA00022475"/>
    </source>
</evidence>
<dbReference type="InterPro" id="IPR008250">
    <property type="entry name" value="ATPase_P-typ_transduc_dom_A_sf"/>
</dbReference>
<dbReference type="InterPro" id="IPR004014">
    <property type="entry name" value="ATPase_P-typ_cation-transptr_N"/>
</dbReference>
<evidence type="ECO:0000256" key="7">
    <source>
        <dbReference type="ARBA" id="ARBA00022723"/>
    </source>
</evidence>
<dbReference type="SMART" id="SM00831">
    <property type="entry name" value="Cation_ATPase_N"/>
    <property type="match status" value="1"/>
</dbReference>
<dbReference type="FunFam" id="3.40.50.1000:FF:000047">
    <property type="entry name" value="Sodium P-type ATPase"/>
    <property type="match status" value="1"/>
</dbReference>
<dbReference type="GO" id="GO:0005886">
    <property type="term" value="C:plasma membrane"/>
    <property type="evidence" value="ECO:0007669"/>
    <property type="project" value="UniProtKB-SubCell"/>
</dbReference>
<dbReference type="SUPFAM" id="SSF81665">
    <property type="entry name" value="Calcium ATPase, transmembrane domain M"/>
    <property type="match status" value="1"/>
</dbReference>
<dbReference type="InterPro" id="IPR036412">
    <property type="entry name" value="HAD-like_sf"/>
</dbReference>
<organism evidence="25 26">
    <name type="scientific">Sarocladium strictum</name>
    <name type="common">Black bundle disease fungus</name>
    <name type="synonym">Acremonium strictum</name>
    <dbReference type="NCBI Taxonomy" id="5046"/>
    <lineage>
        <taxon>Eukaryota</taxon>
        <taxon>Fungi</taxon>
        <taxon>Dikarya</taxon>
        <taxon>Ascomycota</taxon>
        <taxon>Pezizomycotina</taxon>
        <taxon>Sordariomycetes</taxon>
        <taxon>Hypocreomycetidae</taxon>
        <taxon>Hypocreales</taxon>
        <taxon>Sarocladiaceae</taxon>
        <taxon>Sarocladium</taxon>
    </lineage>
</organism>
<keyword evidence="15" id="KW-0406">Ion transport</keyword>
<keyword evidence="6 23" id="KW-0812">Transmembrane</keyword>
<dbReference type="GO" id="GO:0016887">
    <property type="term" value="F:ATP hydrolysis activity"/>
    <property type="evidence" value="ECO:0007669"/>
    <property type="project" value="InterPro"/>
</dbReference>
<feature type="transmembrane region" description="Helical" evidence="23">
    <location>
        <begin position="872"/>
        <end position="898"/>
    </location>
</feature>
<comment type="catalytic activity">
    <reaction evidence="20">
        <text>K(+)(in) + ATP + H2O = K(+)(out) + ADP + phosphate + H(+)</text>
        <dbReference type="Rhea" id="RHEA:75815"/>
        <dbReference type="ChEBI" id="CHEBI:15377"/>
        <dbReference type="ChEBI" id="CHEBI:15378"/>
        <dbReference type="ChEBI" id="CHEBI:29103"/>
        <dbReference type="ChEBI" id="CHEBI:30616"/>
        <dbReference type="ChEBI" id="CHEBI:43474"/>
        <dbReference type="ChEBI" id="CHEBI:456216"/>
    </reaction>
</comment>
<dbReference type="GO" id="GO:0005524">
    <property type="term" value="F:ATP binding"/>
    <property type="evidence" value="ECO:0007669"/>
    <property type="project" value="UniProtKB-KW"/>
</dbReference>
<dbReference type="PROSITE" id="PS00154">
    <property type="entry name" value="ATPASE_E1_E2"/>
    <property type="match status" value="1"/>
</dbReference>
<evidence type="ECO:0000256" key="17">
    <source>
        <dbReference type="ARBA" id="ARBA00023201"/>
    </source>
</evidence>
<evidence type="ECO:0000256" key="12">
    <source>
        <dbReference type="ARBA" id="ARBA00022967"/>
    </source>
</evidence>
<dbReference type="Pfam" id="PF00689">
    <property type="entry name" value="Cation_ATPase_C"/>
    <property type="match status" value="1"/>
</dbReference>
<feature type="transmembrane region" description="Helical" evidence="23">
    <location>
        <begin position="104"/>
        <end position="123"/>
    </location>
</feature>
<keyword evidence="12" id="KW-1278">Translocase</keyword>
<dbReference type="Gene3D" id="2.70.150.10">
    <property type="entry name" value="Calcium-transporting ATPase, cytoplasmic transduction domain A"/>
    <property type="match status" value="1"/>
</dbReference>
<keyword evidence="26" id="KW-1185">Reference proteome</keyword>
<keyword evidence="14" id="KW-0915">Sodium</keyword>
<evidence type="ECO:0000256" key="16">
    <source>
        <dbReference type="ARBA" id="ARBA00023136"/>
    </source>
</evidence>
<feature type="transmembrane region" description="Helical" evidence="23">
    <location>
        <begin position="972"/>
        <end position="990"/>
    </location>
</feature>
<dbReference type="InterPro" id="IPR059000">
    <property type="entry name" value="ATPase_P-type_domA"/>
</dbReference>
<evidence type="ECO:0000256" key="11">
    <source>
        <dbReference type="ARBA" id="ARBA00022958"/>
    </source>
</evidence>
<dbReference type="InterPro" id="IPR001757">
    <property type="entry name" value="P_typ_ATPase"/>
</dbReference>
<dbReference type="PANTHER" id="PTHR42861">
    <property type="entry name" value="CALCIUM-TRANSPORTING ATPASE"/>
    <property type="match status" value="1"/>
</dbReference>
<evidence type="ECO:0000256" key="8">
    <source>
        <dbReference type="ARBA" id="ARBA00022741"/>
    </source>
</evidence>
<evidence type="ECO:0000256" key="3">
    <source>
        <dbReference type="ARBA" id="ARBA00022448"/>
    </source>
</evidence>
<feature type="region of interest" description="Disordered" evidence="22">
    <location>
        <begin position="1057"/>
        <end position="1112"/>
    </location>
</feature>
<dbReference type="Pfam" id="PF00122">
    <property type="entry name" value="E1-E2_ATPase"/>
    <property type="match status" value="1"/>
</dbReference>
<comment type="catalytic activity">
    <reaction evidence="21">
        <text>Na(+)(in) + ATP + H2O = Na(+)(out) + ADP + phosphate + H(+)</text>
        <dbReference type="Rhea" id="RHEA:14633"/>
        <dbReference type="ChEBI" id="CHEBI:15377"/>
        <dbReference type="ChEBI" id="CHEBI:15378"/>
        <dbReference type="ChEBI" id="CHEBI:29101"/>
        <dbReference type="ChEBI" id="CHEBI:30616"/>
        <dbReference type="ChEBI" id="CHEBI:43474"/>
        <dbReference type="ChEBI" id="CHEBI:456216"/>
        <dbReference type="EC" id="7.2.2.3"/>
    </reaction>
    <physiologicalReaction direction="left-to-right" evidence="21">
        <dbReference type="Rhea" id="RHEA:14634"/>
    </physiologicalReaction>
</comment>
<dbReference type="EMBL" id="JAPDFR010000009">
    <property type="protein sequence ID" value="KAK0383726.1"/>
    <property type="molecule type" value="Genomic_DNA"/>
</dbReference>
<evidence type="ECO:0000313" key="26">
    <source>
        <dbReference type="Proteomes" id="UP001175261"/>
    </source>
</evidence>
<evidence type="ECO:0000256" key="23">
    <source>
        <dbReference type="SAM" id="Phobius"/>
    </source>
</evidence>
<keyword evidence="8" id="KW-0547">Nucleotide-binding</keyword>
<dbReference type="GO" id="GO:0008554">
    <property type="term" value="F:P-type sodium transporter activity"/>
    <property type="evidence" value="ECO:0007669"/>
    <property type="project" value="UniProtKB-EC"/>
</dbReference>
<dbReference type="NCBIfam" id="TIGR01523">
    <property type="entry name" value="ATPase-IID_K-Na"/>
    <property type="match status" value="1"/>
</dbReference>
<dbReference type="EC" id="7.2.2.3" evidence="19"/>
<proteinExistence type="inferred from homology"/>
<feature type="transmembrane region" description="Helical" evidence="23">
    <location>
        <begin position="332"/>
        <end position="356"/>
    </location>
</feature>
<evidence type="ECO:0000256" key="10">
    <source>
        <dbReference type="ARBA" id="ARBA00022842"/>
    </source>
</evidence>
<keyword evidence="7" id="KW-0479">Metal-binding</keyword>
<keyword evidence="5" id="KW-0633">Potassium transport</keyword>
<evidence type="ECO:0000256" key="2">
    <source>
        <dbReference type="ARBA" id="ARBA00004651"/>
    </source>
</evidence>
<dbReference type="Pfam" id="PF13246">
    <property type="entry name" value="Cation_ATPase"/>
    <property type="match status" value="1"/>
</dbReference>
<comment type="cofactor">
    <cofactor evidence="1">
        <name>Mg(2+)</name>
        <dbReference type="ChEBI" id="CHEBI:18420"/>
    </cofactor>
</comment>
<dbReference type="GO" id="GO:0046872">
    <property type="term" value="F:metal ion binding"/>
    <property type="evidence" value="ECO:0007669"/>
    <property type="project" value="UniProtKB-KW"/>
</dbReference>
<dbReference type="SFLD" id="SFLDF00027">
    <property type="entry name" value="p-type_atpase"/>
    <property type="match status" value="1"/>
</dbReference>
<dbReference type="Pfam" id="PF00690">
    <property type="entry name" value="Cation_ATPase_N"/>
    <property type="match status" value="1"/>
</dbReference>
<dbReference type="FunFam" id="1.20.1110.10:FF:000020">
    <property type="entry name" value="Sodium ion P-type ATPase"/>
    <property type="match status" value="1"/>
</dbReference>
<feature type="transmembrane region" description="Helical" evidence="23">
    <location>
        <begin position="794"/>
        <end position="815"/>
    </location>
</feature>
<keyword evidence="17" id="KW-0739">Sodium transport</keyword>
<feature type="transmembrane region" description="Helical" evidence="23">
    <location>
        <begin position="925"/>
        <end position="943"/>
    </location>
</feature>
<dbReference type="Gene3D" id="3.40.50.1000">
    <property type="entry name" value="HAD superfamily/HAD-like"/>
    <property type="match status" value="1"/>
</dbReference>
<evidence type="ECO:0000256" key="14">
    <source>
        <dbReference type="ARBA" id="ARBA00023053"/>
    </source>
</evidence>
<dbReference type="AlphaFoldDB" id="A0AA39GAZ2"/>
<evidence type="ECO:0000313" key="25">
    <source>
        <dbReference type="EMBL" id="KAK0383726.1"/>
    </source>
</evidence>
<dbReference type="SUPFAM" id="SSF81660">
    <property type="entry name" value="Metal cation-transporting ATPase, ATP-binding domain N"/>
    <property type="match status" value="1"/>
</dbReference>
<comment type="similarity">
    <text evidence="18">Belongs to the cation transport ATPase (P-type) (TC 3.A.3) family. Type IID subfamily.</text>
</comment>
<evidence type="ECO:0000256" key="22">
    <source>
        <dbReference type="SAM" id="MobiDB-lite"/>
    </source>
</evidence>
<reference evidence="25" key="1">
    <citation type="submission" date="2022-10" db="EMBL/GenBank/DDBJ databases">
        <title>Determination and structural analysis of whole genome sequence of Sarocladium strictum F4-1.</title>
        <authorList>
            <person name="Hu L."/>
            <person name="Jiang Y."/>
        </authorList>
    </citation>
    <scope>NUCLEOTIDE SEQUENCE</scope>
    <source>
        <strain evidence="25">F4-1</strain>
    </source>
</reference>
<gene>
    <name evidence="25" type="ORF">NLU13_9637</name>
</gene>
<feature type="transmembrane region" description="Helical" evidence="23">
    <location>
        <begin position="303"/>
        <end position="320"/>
    </location>
</feature>
<evidence type="ECO:0000256" key="21">
    <source>
        <dbReference type="ARBA" id="ARBA00049499"/>
    </source>
</evidence>
<dbReference type="GO" id="GO:0006813">
    <property type="term" value="P:potassium ion transport"/>
    <property type="evidence" value="ECO:0007669"/>
    <property type="project" value="UniProtKB-KW"/>
</dbReference>
<evidence type="ECO:0000256" key="15">
    <source>
        <dbReference type="ARBA" id="ARBA00023065"/>
    </source>
</evidence>
<evidence type="ECO:0000256" key="1">
    <source>
        <dbReference type="ARBA" id="ARBA00001946"/>
    </source>
</evidence>
<feature type="region of interest" description="Disordered" evidence="22">
    <location>
        <begin position="1"/>
        <end position="27"/>
    </location>
</feature>
<dbReference type="SUPFAM" id="SSF81653">
    <property type="entry name" value="Calcium ATPase, transduction domain A"/>
    <property type="match status" value="1"/>
</dbReference>
<name>A0AA39GAZ2_SARSR</name>
<dbReference type="InterPro" id="IPR006414">
    <property type="entry name" value="P-type_ATPase_IID"/>
</dbReference>
<evidence type="ECO:0000256" key="13">
    <source>
        <dbReference type="ARBA" id="ARBA00022989"/>
    </source>
</evidence>
<keyword evidence="13 23" id="KW-1133">Transmembrane helix</keyword>
<dbReference type="SUPFAM" id="SSF56784">
    <property type="entry name" value="HAD-like"/>
    <property type="match status" value="1"/>
</dbReference>
<dbReference type="Gene3D" id="1.20.1110.10">
    <property type="entry name" value="Calcium-transporting ATPase, transmembrane domain"/>
    <property type="match status" value="2"/>
</dbReference>
<dbReference type="FunFam" id="1.20.1110.10:FF:000015">
    <property type="entry name" value="Sodium ion P-type ATPase"/>
    <property type="match status" value="1"/>
</dbReference>
<keyword evidence="9" id="KW-0067">ATP-binding</keyword>
<evidence type="ECO:0000256" key="5">
    <source>
        <dbReference type="ARBA" id="ARBA00022538"/>
    </source>
</evidence>
<dbReference type="SFLD" id="SFLDG00002">
    <property type="entry name" value="C1.7:_P-type_atpase_like"/>
    <property type="match status" value="1"/>
</dbReference>
<feature type="domain" description="Cation-transporting P-type ATPase N-terminal" evidence="24">
    <location>
        <begin position="26"/>
        <end position="100"/>
    </location>
</feature>
<evidence type="ECO:0000256" key="20">
    <source>
        <dbReference type="ARBA" id="ARBA00048599"/>
    </source>
</evidence>
<dbReference type="InterPro" id="IPR006068">
    <property type="entry name" value="ATPase_P-typ_cation-transptr_C"/>
</dbReference>
<evidence type="ECO:0000259" key="24">
    <source>
        <dbReference type="SMART" id="SM00831"/>
    </source>
</evidence>
<evidence type="ECO:0000256" key="19">
    <source>
        <dbReference type="ARBA" id="ARBA00035029"/>
    </source>
</evidence>
<keyword evidence="16 23" id="KW-0472">Membrane</keyword>
<dbReference type="InterPro" id="IPR018303">
    <property type="entry name" value="ATPase_P-typ_P_site"/>
</dbReference>
<sequence>MASEKKGGDPLANHVSGQSNEPMSAPAHALSAEKVVEDLHANSESGLTADEAKRRLEKFGKNEFGDSEGVSPVKIFVGQLANALTLVLILAMAASFGIKSWIEGGVVAAIIALNISIGFIQEYKAAKTMDSLRSLSSPTAQAVRNGNNQTVPTVEIVPGDLVELKTGDTIPADIRLIEVVNFETNEALLTGESLPVRKEINSTFPEDTGPGDRLNVAYSSSTVTKGRAKGIVFATGLYTEIGQIAVALRGKKSRRREPKKRREDGSASLPRWVQAWILTGSDAVGRFLGVNVGTPLQRKLAKLALLLLGTALICVIIVMASNDWSGTQEVVIYAVATGLSMIPASLIVVLTITMAAGTKQMVKRHVIVRNLKSLEALGGVTNICSDKTGTLTQGNMIVKKAWIPGRGTYSVDVGNEPFNPTVGDVGLNKSQPKDIDFSSSDAGGDAVTPKELVGQDETLKQYLNVASLANLATVQQIEGEWRGRGDPTEIAIQVYASRFDYNRLRLSTGNEAQWHQIAEFPFDSDVKKMSVIFVDRHANKQWLFTKGAVERVLTSCPQFMNGDELAELTEPIKNDILANMEAMASLGLRVLALASRTDIREVEENEADLERSEFEENLIFRGLIGLYDPPRPESAPSVRRCHEAGISVHMLTGDHPATAKAIALEVGILPSRMSDIATDVAKSMCMAASDFDKLTDDEIDNLPVLPLVIARCAPQTKVRMIEALHRRKCFVAMTGDGVNDSPSLKRADVGIAMGMAGSDVAKEASDIVLTDDNFASILNAVEEGRRMFDNIQKFILHVLAENIGLACTLLIGLMFKDQQNISVFPLSPVEIMWIIMITCGFPDMGLGFEVAAPDIMARPPVSLKTGVFTLELMLDMLVYGLWMAALCLASFVLVIYAWGEGESEFGFDCNNRYSEGCETVFRARAATFACLTWFALFLAWEMVNMRRSFFRMQPKSKLYFTQWCHDVWRNPFLFWSIVAGIFSMFPIIYIPGLNREVFKHDAITWEWGIVLVEAVLFFLGVEAWKWAKRIYFRRVDRKKVSDTSDLEERTFGHYFKSNMSRSGDEESGLGNGSDDGYEKKKKATQTPEAATNDTLATVNGAVSAGNKEKAEV</sequence>
<dbReference type="Gene3D" id="3.40.1110.10">
    <property type="entry name" value="Calcium-transporting ATPase, cytoplasmic domain N"/>
    <property type="match status" value="1"/>
</dbReference>
<dbReference type="NCBIfam" id="TIGR01494">
    <property type="entry name" value="ATPase_P-type"/>
    <property type="match status" value="2"/>
</dbReference>
<dbReference type="PRINTS" id="PR00119">
    <property type="entry name" value="CATATPASE"/>
</dbReference>
<keyword evidence="10" id="KW-0460">Magnesium</keyword>
<protein>
    <recommendedName>
        <fullName evidence="19">P-type Na(+) transporter</fullName>
        <ecNumber evidence="19">7.2.2.3</ecNumber>
    </recommendedName>
</protein>
<dbReference type="InterPro" id="IPR023214">
    <property type="entry name" value="HAD_sf"/>
</dbReference>
<feature type="compositionally biased region" description="Polar residues" evidence="22">
    <location>
        <begin position="1084"/>
        <end position="1097"/>
    </location>
</feature>
<feature type="transmembrane region" description="Helical" evidence="23">
    <location>
        <begin position="80"/>
        <end position="98"/>
    </location>
</feature>
<keyword evidence="4" id="KW-1003">Cell membrane</keyword>
<dbReference type="InterPro" id="IPR023299">
    <property type="entry name" value="ATPase_P-typ_cyto_dom_N"/>
</dbReference>
<comment type="caution">
    <text evidence="25">The sequence shown here is derived from an EMBL/GenBank/DDBJ whole genome shotgun (WGS) entry which is preliminary data.</text>
</comment>
<evidence type="ECO:0000256" key="6">
    <source>
        <dbReference type="ARBA" id="ARBA00022692"/>
    </source>
</evidence>
<feature type="transmembrane region" description="Helical" evidence="23">
    <location>
        <begin position="1002"/>
        <end position="1024"/>
    </location>
</feature>
<keyword evidence="11" id="KW-0630">Potassium</keyword>
<keyword evidence="3" id="KW-0813">Transport</keyword>